<dbReference type="EMBL" id="FN649760">
    <property type="protein sequence ID" value="CBJ30971.1"/>
    <property type="molecule type" value="Genomic_DNA"/>
</dbReference>
<dbReference type="PANTHER" id="PTHR23033">
    <property type="entry name" value="BETA1,3-GALACTOSYLTRANSFERASE"/>
    <property type="match status" value="1"/>
</dbReference>
<dbReference type="Gene3D" id="3.90.550.50">
    <property type="match status" value="1"/>
</dbReference>
<dbReference type="eggNOG" id="KOG2246">
    <property type="taxonomic scope" value="Eukaryota"/>
</dbReference>
<evidence type="ECO:0000313" key="9">
    <source>
        <dbReference type="Proteomes" id="UP000002630"/>
    </source>
</evidence>
<protein>
    <submittedName>
        <fullName evidence="8">Uncharacterized protein</fullName>
    </submittedName>
</protein>
<accession>D7FS30</accession>
<dbReference type="AlphaFoldDB" id="D7FS30"/>
<dbReference type="OrthoDB" id="414175at2759"/>
<dbReference type="GO" id="GO:0016263">
    <property type="term" value="F:glycoprotein-N-acetylgalactosamine 3-beta-galactosyltransferase activity"/>
    <property type="evidence" value="ECO:0007669"/>
    <property type="project" value="TreeGrafter"/>
</dbReference>
<evidence type="ECO:0000256" key="2">
    <source>
        <dbReference type="ARBA" id="ARBA00006462"/>
    </source>
</evidence>
<keyword evidence="9" id="KW-1185">Reference proteome</keyword>
<feature type="region of interest" description="Disordered" evidence="7">
    <location>
        <begin position="123"/>
        <end position="151"/>
    </location>
</feature>
<keyword evidence="4" id="KW-0735">Signal-anchor</keyword>
<dbReference type="InParanoid" id="D7FS30"/>
<dbReference type="STRING" id="2880.D7FS30"/>
<gene>
    <name evidence="8" type="ORF">Esi_0227_0010</name>
</gene>
<keyword evidence="5" id="KW-1133">Transmembrane helix</keyword>
<evidence type="ECO:0000256" key="4">
    <source>
        <dbReference type="ARBA" id="ARBA00022968"/>
    </source>
</evidence>
<feature type="compositionally biased region" description="Basic and acidic residues" evidence="7">
    <location>
        <begin position="136"/>
        <end position="149"/>
    </location>
</feature>
<dbReference type="InterPro" id="IPR026050">
    <property type="entry name" value="C1GALT1/C1GALT1_chp1"/>
</dbReference>
<name>D7FS30_ECTSI</name>
<sequence length="300" mass="32869">MPSPPMVSGPSTRIDRLQTIRDTWGQDLMDAGENRYVLARIYEIYDPDFLFYCNEHTYVIAENLQCYTRSLDPSDPVYLGNRFRREGEKNQGKALLNSGAAGFVLSRGSLSLLHQAWRGGEGGGRADSLGGSVDHSGGHSDGEGEERGPPTECVAKSNYERGNPGITLARCLAHLGVYAKDTTGNQGGQRFNAYGPVRLAQGKIDQWYNDVHASDPGMWRAGPDCCSSDTISFHYVGPAEARAMHHILHHRETYLTEGYEEALSLWPASGESLGPYAARPKAGDETFDLLLKKIRVCSAA</sequence>
<evidence type="ECO:0000313" key="8">
    <source>
        <dbReference type="EMBL" id="CBJ30971.1"/>
    </source>
</evidence>
<comment type="subcellular location">
    <subcellularLocation>
        <location evidence="1">Membrane</location>
        <topology evidence="1">Single-pass type II membrane protein</topology>
    </subcellularLocation>
</comment>
<keyword evidence="6" id="KW-0472">Membrane</keyword>
<organism evidence="8 9">
    <name type="scientific">Ectocarpus siliculosus</name>
    <name type="common">Brown alga</name>
    <name type="synonym">Conferva siliculosa</name>
    <dbReference type="NCBI Taxonomy" id="2880"/>
    <lineage>
        <taxon>Eukaryota</taxon>
        <taxon>Sar</taxon>
        <taxon>Stramenopiles</taxon>
        <taxon>Ochrophyta</taxon>
        <taxon>PX clade</taxon>
        <taxon>Phaeophyceae</taxon>
        <taxon>Ectocarpales</taxon>
        <taxon>Ectocarpaceae</taxon>
        <taxon>Ectocarpus</taxon>
    </lineage>
</organism>
<evidence type="ECO:0000256" key="5">
    <source>
        <dbReference type="ARBA" id="ARBA00022989"/>
    </source>
</evidence>
<dbReference type="Proteomes" id="UP000002630">
    <property type="component" value="Unassembled WGS sequence"/>
</dbReference>
<proteinExistence type="inferred from homology"/>
<keyword evidence="3" id="KW-0812">Transmembrane</keyword>
<dbReference type="PANTHER" id="PTHR23033:SF14">
    <property type="entry name" value="GLYCOPROTEIN-N-ACETYLGALACTOSAMINE 3-BETA-GALACTOSYLTRANSFERASE 1-RELATED"/>
    <property type="match status" value="1"/>
</dbReference>
<evidence type="ECO:0000256" key="3">
    <source>
        <dbReference type="ARBA" id="ARBA00022692"/>
    </source>
</evidence>
<dbReference type="GO" id="GO:0016020">
    <property type="term" value="C:membrane"/>
    <property type="evidence" value="ECO:0007669"/>
    <property type="project" value="UniProtKB-SubCell"/>
</dbReference>
<comment type="similarity">
    <text evidence="2">Belongs to the glycosyltransferase 31 family. Beta3-Gal-T subfamily.</text>
</comment>
<evidence type="ECO:0000256" key="6">
    <source>
        <dbReference type="ARBA" id="ARBA00023136"/>
    </source>
</evidence>
<evidence type="ECO:0000256" key="1">
    <source>
        <dbReference type="ARBA" id="ARBA00004606"/>
    </source>
</evidence>
<evidence type="ECO:0000256" key="7">
    <source>
        <dbReference type="SAM" id="MobiDB-lite"/>
    </source>
</evidence>
<reference evidence="8 9" key="1">
    <citation type="journal article" date="2010" name="Nature">
        <title>The Ectocarpus genome and the independent evolution of multicellularity in brown algae.</title>
        <authorList>
            <person name="Cock J.M."/>
            <person name="Sterck L."/>
            <person name="Rouze P."/>
            <person name="Scornet D."/>
            <person name="Allen A.E."/>
            <person name="Amoutzias G."/>
            <person name="Anthouard V."/>
            <person name="Artiguenave F."/>
            <person name="Aury J.M."/>
            <person name="Badger J.H."/>
            <person name="Beszteri B."/>
            <person name="Billiau K."/>
            <person name="Bonnet E."/>
            <person name="Bothwell J.H."/>
            <person name="Bowler C."/>
            <person name="Boyen C."/>
            <person name="Brownlee C."/>
            <person name="Carrano C.J."/>
            <person name="Charrier B."/>
            <person name="Cho G.Y."/>
            <person name="Coelho S.M."/>
            <person name="Collen J."/>
            <person name="Corre E."/>
            <person name="Da Silva C."/>
            <person name="Delage L."/>
            <person name="Delaroque N."/>
            <person name="Dittami S.M."/>
            <person name="Doulbeau S."/>
            <person name="Elias M."/>
            <person name="Farnham G."/>
            <person name="Gachon C.M."/>
            <person name="Gschloessl B."/>
            <person name="Heesch S."/>
            <person name="Jabbari K."/>
            <person name="Jubin C."/>
            <person name="Kawai H."/>
            <person name="Kimura K."/>
            <person name="Kloareg B."/>
            <person name="Kupper F.C."/>
            <person name="Lang D."/>
            <person name="Le Bail A."/>
            <person name="Leblanc C."/>
            <person name="Lerouge P."/>
            <person name="Lohr M."/>
            <person name="Lopez P.J."/>
            <person name="Martens C."/>
            <person name="Maumus F."/>
            <person name="Michel G."/>
            <person name="Miranda-Saavedra D."/>
            <person name="Morales J."/>
            <person name="Moreau H."/>
            <person name="Motomura T."/>
            <person name="Nagasato C."/>
            <person name="Napoli C.A."/>
            <person name="Nelson D.R."/>
            <person name="Nyvall-Collen P."/>
            <person name="Peters A.F."/>
            <person name="Pommier C."/>
            <person name="Potin P."/>
            <person name="Poulain J."/>
            <person name="Quesneville H."/>
            <person name="Read B."/>
            <person name="Rensing S.A."/>
            <person name="Ritter A."/>
            <person name="Rousvoal S."/>
            <person name="Samanta M."/>
            <person name="Samson G."/>
            <person name="Schroeder D.C."/>
            <person name="Segurens B."/>
            <person name="Strittmatter M."/>
            <person name="Tonon T."/>
            <person name="Tregear J.W."/>
            <person name="Valentin K."/>
            <person name="von Dassow P."/>
            <person name="Yamagishi T."/>
            <person name="Van de Peer Y."/>
            <person name="Wincker P."/>
        </authorList>
    </citation>
    <scope>NUCLEOTIDE SEQUENCE [LARGE SCALE GENOMIC DNA]</scope>
    <source>
        <strain evidence="9">Ec32 / CCAP1310/4</strain>
    </source>
</reference>